<keyword evidence="4" id="KW-1185">Reference proteome</keyword>
<dbReference type="Pfam" id="PF13893">
    <property type="entry name" value="RRM_5"/>
    <property type="match status" value="1"/>
</dbReference>
<gene>
    <name evidence="5" type="primary">LOC112042059</name>
</gene>
<dbReference type="CDD" id="cd12424">
    <property type="entry name" value="RRM3_hnRNPL_like"/>
    <property type="match status" value="1"/>
</dbReference>
<name>A0A2R2MNX1_LINAN</name>
<evidence type="ECO:0000313" key="4">
    <source>
        <dbReference type="Proteomes" id="UP000085678"/>
    </source>
</evidence>
<dbReference type="PROSITE" id="PS50102">
    <property type="entry name" value="RRM"/>
    <property type="match status" value="1"/>
</dbReference>
<protein>
    <submittedName>
        <fullName evidence="5">Heterogeneous nuclear ribonucleoprotein L-like</fullName>
    </submittedName>
</protein>
<dbReference type="Gene3D" id="3.30.70.330">
    <property type="match status" value="1"/>
</dbReference>
<dbReference type="AlphaFoldDB" id="A0A2R2MNX1"/>
<dbReference type="OrthoDB" id="302770at2759"/>
<dbReference type="SMART" id="SM00360">
    <property type="entry name" value="RRM"/>
    <property type="match status" value="1"/>
</dbReference>
<dbReference type="STRING" id="7574.A0A2R2MNX1"/>
<feature type="non-terminal residue" evidence="5">
    <location>
        <position position="189"/>
    </location>
</feature>
<dbReference type="PANTHER" id="PTHR15592">
    <property type="entry name" value="MATRIN 3/NUCLEAR PROTEIN 220-RELATED"/>
    <property type="match status" value="1"/>
</dbReference>
<evidence type="ECO:0000313" key="5">
    <source>
        <dbReference type="RefSeq" id="XP_023931732.1"/>
    </source>
</evidence>
<dbReference type="KEGG" id="lak:112042059"/>
<dbReference type="InParanoid" id="A0A2R2MNX1"/>
<dbReference type="InterPro" id="IPR000504">
    <property type="entry name" value="RRM_dom"/>
</dbReference>
<dbReference type="SUPFAM" id="SSF54928">
    <property type="entry name" value="RNA-binding domain, RBD"/>
    <property type="match status" value="1"/>
</dbReference>
<dbReference type="GO" id="GO:0003723">
    <property type="term" value="F:RNA binding"/>
    <property type="evidence" value="ECO:0007669"/>
    <property type="project" value="UniProtKB-UniRule"/>
</dbReference>
<feature type="domain" description="RRM" evidence="3">
    <location>
        <begin position="119"/>
        <end position="189"/>
    </location>
</feature>
<accession>A0A2R2MNX1</accession>
<dbReference type="InterPro" id="IPR012677">
    <property type="entry name" value="Nucleotide-bd_a/b_plait_sf"/>
</dbReference>
<dbReference type="Proteomes" id="UP000085678">
    <property type="component" value="Unplaced"/>
</dbReference>
<dbReference type="InterPro" id="IPR035979">
    <property type="entry name" value="RBD_domain_sf"/>
</dbReference>
<keyword evidence="1" id="KW-0694">RNA-binding</keyword>
<organism evidence="4 5">
    <name type="scientific">Lingula anatina</name>
    <name type="common">Brachiopod</name>
    <name type="synonym">Lingula unguis</name>
    <dbReference type="NCBI Taxonomy" id="7574"/>
    <lineage>
        <taxon>Eukaryota</taxon>
        <taxon>Metazoa</taxon>
        <taxon>Spiralia</taxon>
        <taxon>Lophotrochozoa</taxon>
        <taxon>Brachiopoda</taxon>
        <taxon>Linguliformea</taxon>
        <taxon>Lingulata</taxon>
        <taxon>Lingulida</taxon>
        <taxon>Linguloidea</taxon>
        <taxon>Lingulidae</taxon>
        <taxon>Lingula</taxon>
    </lineage>
</organism>
<feature type="region of interest" description="Disordered" evidence="2">
    <location>
        <begin position="1"/>
        <end position="47"/>
    </location>
</feature>
<dbReference type="GeneID" id="112042059"/>
<evidence type="ECO:0000256" key="1">
    <source>
        <dbReference type="PROSITE-ProRule" id="PRU00176"/>
    </source>
</evidence>
<evidence type="ECO:0000256" key="2">
    <source>
        <dbReference type="SAM" id="MobiDB-lite"/>
    </source>
</evidence>
<evidence type="ECO:0000259" key="3">
    <source>
        <dbReference type="PROSITE" id="PS50102"/>
    </source>
</evidence>
<sequence>MERANIPQAPKSKPLLETPKGYGLAPQPYTGSGGPGAPPPPPAASNYGMEGDGYDYWGGGYGGYGNQQYGGQGGRYGQDPYGRAPLQPTPYGRGGSDGYGQQGYGQQGPPGANVPVQGAVMMVYGLNSEKMNCDRIFNLFCLYGNVVRVKFLKSKDGAAMVQMGDASTVSSAIQNLNNTFFFENKLQLG</sequence>
<dbReference type="RefSeq" id="XP_023931732.1">
    <property type="nucleotide sequence ID" value="XM_024075964.1"/>
</dbReference>
<proteinExistence type="predicted"/>
<reference evidence="5" key="1">
    <citation type="submission" date="2025-08" db="UniProtKB">
        <authorList>
            <consortium name="RefSeq"/>
        </authorList>
    </citation>
    <scope>IDENTIFICATION</scope>
    <source>
        <tissue evidence="5">Gonads</tissue>
    </source>
</reference>